<feature type="compositionally biased region" description="Gly residues" evidence="1">
    <location>
        <begin position="625"/>
        <end position="634"/>
    </location>
</feature>
<feature type="signal peptide" evidence="2">
    <location>
        <begin position="1"/>
        <end position="32"/>
    </location>
</feature>
<accession>A0ABU0TZB5</accession>
<dbReference type="CDD" id="cd21112">
    <property type="entry name" value="alphaLP-like"/>
    <property type="match status" value="1"/>
</dbReference>
<dbReference type="InterPro" id="IPR043504">
    <property type="entry name" value="Peptidase_S1_PA_chymotrypsin"/>
</dbReference>
<evidence type="ECO:0000256" key="1">
    <source>
        <dbReference type="SAM" id="MobiDB-lite"/>
    </source>
</evidence>
<dbReference type="Proteomes" id="UP001226691">
    <property type="component" value="Unassembled WGS sequence"/>
</dbReference>
<comment type="caution">
    <text evidence="3">The sequence shown here is derived from an EMBL/GenBank/DDBJ whole genome shotgun (WGS) entry which is preliminary data.</text>
</comment>
<feature type="region of interest" description="Disordered" evidence="1">
    <location>
        <begin position="661"/>
        <end position="714"/>
    </location>
</feature>
<evidence type="ECO:0000313" key="4">
    <source>
        <dbReference type="Proteomes" id="UP001226691"/>
    </source>
</evidence>
<dbReference type="EMBL" id="JAUTBF010000001">
    <property type="protein sequence ID" value="MDQ1124860.1"/>
    <property type="molecule type" value="Genomic_DNA"/>
</dbReference>
<evidence type="ECO:0000313" key="3">
    <source>
        <dbReference type="EMBL" id="MDQ1124860.1"/>
    </source>
</evidence>
<evidence type="ECO:0000256" key="2">
    <source>
        <dbReference type="SAM" id="SignalP"/>
    </source>
</evidence>
<dbReference type="Gene3D" id="2.60.40.10">
    <property type="entry name" value="Immunoglobulins"/>
    <property type="match status" value="2"/>
</dbReference>
<dbReference type="NCBIfam" id="NF033510">
    <property type="entry name" value="Ca_tandemer"/>
    <property type="match status" value="1"/>
</dbReference>
<dbReference type="Gene3D" id="2.40.10.10">
    <property type="entry name" value="Trypsin-like serine proteases"/>
    <property type="match status" value="2"/>
</dbReference>
<feature type="compositionally biased region" description="Polar residues" evidence="1">
    <location>
        <begin position="702"/>
        <end position="712"/>
    </location>
</feature>
<reference evidence="3 4" key="1">
    <citation type="submission" date="2023-07" db="EMBL/GenBank/DDBJ databases">
        <title>Functional and genomic diversity of the sorghum phyllosphere microbiome.</title>
        <authorList>
            <person name="Shade A."/>
        </authorList>
    </citation>
    <scope>NUCLEOTIDE SEQUENCE [LARGE SCALE GENOMIC DNA]</scope>
    <source>
        <strain evidence="3 4">SORGH_AS_1207</strain>
    </source>
</reference>
<dbReference type="InterPro" id="IPR009003">
    <property type="entry name" value="Peptidase_S1_PA"/>
</dbReference>
<dbReference type="InterPro" id="IPR013783">
    <property type="entry name" value="Ig-like_fold"/>
</dbReference>
<feature type="chain" id="PRO_5045449630" description="Trypsin" evidence="2">
    <location>
        <begin position="33"/>
        <end position="747"/>
    </location>
</feature>
<keyword evidence="4" id="KW-1185">Reference proteome</keyword>
<organism evidence="3 4">
    <name type="scientific">Microbacterium trichothecenolyticum</name>
    <name type="common">Aureobacterium trichothecenolyticum</name>
    <dbReference type="NCBI Taxonomy" id="69370"/>
    <lineage>
        <taxon>Bacteria</taxon>
        <taxon>Bacillati</taxon>
        <taxon>Actinomycetota</taxon>
        <taxon>Actinomycetes</taxon>
        <taxon>Micrococcales</taxon>
        <taxon>Microbacteriaceae</taxon>
        <taxon>Microbacterium</taxon>
    </lineage>
</organism>
<keyword evidence="2" id="KW-0732">Signal</keyword>
<name>A0ABU0TZB5_MICTR</name>
<feature type="region of interest" description="Disordered" evidence="1">
    <location>
        <begin position="162"/>
        <end position="181"/>
    </location>
</feature>
<dbReference type="SUPFAM" id="SSF50494">
    <property type="entry name" value="Trypsin-like serine proteases"/>
    <property type="match status" value="1"/>
</dbReference>
<feature type="region of interest" description="Disordered" evidence="1">
    <location>
        <begin position="608"/>
        <end position="640"/>
    </location>
</feature>
<dbReference type="RefSeq" id="WP_307486700.1">
    <property type="nucleotide sequence ID" value="NZ_JAUTBF010000001.1"/>
</dbReference>
<evidence type="ECO:0008006" key="5">
    <source>
        <dbReference type="Google" id="ProtNLM"/>
    </source>
</evidence>
<gene>
    <name evidence="3" type="ORF">QE412_003433</name>
</gene>
<sequence>MTRNMKRLGWAGASAAIALTASGLLAPGVAFAGEDPSTAPTSGPEFDATAQRLMTSSDQVQGVAKDGSGNVVVYTTAEQSQLEGEAKSFVETSSNVVVKKVGPIKAAATDDLVGGAGYLSPAGGRSVALCSVGFTGWSPEGDPAVITAGHCNADGTLTESLLSLPSGDPAGGGADDNSDIDDRAPLGTLAFSQFGGPGNSAGANGDTSSVDIATIDVTNTDLDLLPEITDWTTASSEDLSASTTDVRAIGAAQVDQQASKSGRTTGLTSGTVTAVEGWMQVAEENDVRWVYGFAVEGAPETVLGGDSGGAVFQGTTAVGVVSGGNEAGDFLWAADLQAGLAQTGGYSVAVKIDAPALTTPAEGGSVGVGGAISGTAPVGTTLKVTPASGDTFDVPVDAAGAWSFPAPDKLGVFTFALRAVNGFNESASVDASVEVKAEAPVISTPADASIVENEVTSISGTGLPGATVTLAGDVTGSAKVAADGTWAVEVDLGIGRYALTATQARDGETSAEARAAFVVAPSAPTITGIENGATYTGAAVPTSISGTGIDGATITVTLNDATVGETTVKDGRWSIVLKDTLGEGAYAVVATQTVDGVSSSSSVGFSVAVEPAPSPSPSATPAPGGNPGGGNGGGLRRDRCGGPGPVGVGCRCAPARRLRRSRLPPVAPRHPLNSVDRAPSTSPSREMSRALRRGSKVRVFSARTSSHSSLPSRRNCAERAFLRERGDVMSCHFSWNPDGPGIEAPWV</sequence>
<proteinExistence type="predicted"/>
<protein>
    <recommendedName>
        <fullName evidence="5">Trypsin</fullName>
    </recommendedName>
</protein>